<dbReference type="InterPro" id="IPR009057">
    <property type="entry name" value="Homeodomain-like_sf"/>
</dbReference>
<dbReference type="SUPFAM" id="SSF46689">
    <property type="entry name" value="Homeodomain-like"/>
    <property type="match status" value="1"/>
</dbReference>
<evidence type="ECO:0000259" key="5">
    <source>
        <dbReference type="PROSITE" id="PS50977"/>
    </source>
</evidence>
<dbReference type="InterPro" id="IPR036271">
    <property type="entry name" value="Tet_transcr_reg_TetR-rel_C_sf"/>
</dbReference>
<keyword evidence="2 4" id="KW-0238">DNA-binding</keyword>
<proteinExistence type="predicted"/>
<keyword evidence="7" id="KW-1185">Reference proteome</keyword>
<dbReference type="EMBL" id="QXTG01000002">
    <property type="protein sequence ID" value="RIX28561.1"/>
    <property type="molecule type" value="Genomic_DNA"/>
</dbReference>
<evidence type="ECO:0000256" key="3">
    <source>
        <dbReference type="ARBA" id="ARBA00023163"/>
    </source>
</evidence>
<dbReference type="InterPro" id="IPR050109">
    <property type="entry name" value="HTH-type_TetR-like_transc_reg"/>
</dbReference>
<dbReference type="GO" id="GO:0003700">
    <property type="term" value="F:DNA-binding transcription factor activity"/>
    <property type="evidence" value="ECO:0007669"/>
    <property type="project" value="TreeGrafter"/>
</dbReference>
<dbReference type="Proteomes" id="UP000265742">
    <property type="component" value="Unassembled WGS sequence"/>
</dbReference>
<dbReference type="SUPFAM" id="SSF48498">
    <property type="entry name" value="Tetracyclin repressor-like, C-terminal domain"/>
    <property type="match status" value="1"/>
</dbReference>
<dbReference type="Gene3D" id="1.10.357.10">
    <property type="entry name" value="Tetracycline Repressor, domain 2"/>
    <property type="match status" value="1"/>
</dbReference>
<dbReference type="PROSITE" id="PS50977">
    <property type="entry name" value="HTH_TETR_2"/>
    <property type="match status" value="1"/>
</dbReference>
<dbReference type="RefSeq" id="WP_119482871.1">
    <property type="nucleotide sequence ID" value="NZ_QXTG01000002.1"/>
</dbReference>
<dbReference type="InterPro" id="IPR001647">
    <property type="entry name" value="HTH_TetR"/>
</dbReference>
<keyword evidence="3" id="KW-0804">Transcription</keyword>
<dbReference type="Pfam" id="PF00440">
    <property type="entry name" value="TetR_N"/>
    <property type="match status" value="1"/>
</dbReference>
<gene>
    <name evidence="6" type="ORF">D1781_14195</name>
</gene>
<dbReference type="OrthoDB" id="3192968at2"/>
<reference evidence="7" key="1">
    <citation type="submission" date="2018-09" db="EMBL/GenBank/DDBJ databases">
        <authorList>
            <person name="Kim I."/>
        </authorList>
    </citation>
    <scope>NUCLEOTIDE SEQUENCE [LARGE SCALE GENOMIC DNA]</scope>
    <source>
        <strain evidence="7">DD4a</strain>
    </source>
</reference>
<accession>A0A3A1TYA3</accession>
<protein>
    <submittedName>
        <fullName evidence="6">TetR/AcrR family transcriptional regulator</fullName>
    </submittedName>
</protein>
<dbReference type="PANTHER" id="PTHR30055:SF234">
    <property type="entry name" value="HTH-TYPE TRANSCRIPTIONAL REGULATOR BETI"/>
    <property type="match status" value="1"/>
</dbReference>
<organism evidence="6 7">
    <name type="scientific">Amnibacterium setariae</name>
    <dbReference type="NCBI Taxonomy" id="2306585"/>
    <lineage>
        <taxon>Bacteria</taxon>
        <taxon>Bacillati</taxon>
        <taxon>Actinomycetota</taxon>
        <taxon>Actinomycetes</taxon>
        <taxon>Micrococcales</taxon>
        <taxon>Microbacteriaceae</taxon>
        <taxon>Amnibacterium</taxon>
    </lineage>
</organism>
<dbReference type="PANTHER" id="PTHR30055">
    <property type="entry name" value="HTH-TYPE TRANSCRIPTIONAL REGULATOR RUTR"/>
    <property type="match status" value="1"/>
</dbReference>
<evidence type="ECO:0000256" key="4">
    <source>
        <dbReference type="PROSITE-ProRule" id="PRU00335"/>
    </source>
</evidence>
<dbReference type="GO" id="GO:0000976">
    <property type="term" value="F:transcription cis-regulatory region binding"/>
    <property type="evidence" value="ECO:0007669"/>
    <property type="project" value="TreeGrafter"/>
</dbReference>
<evidence type="ECO:0000313" key="7">
    <source>
        <dbReference type="Proteomes" id="UP000265742"/>
    </source>
</evidence>
<evidence type="ECO:0000256" key="1">
    <source>
        <dbReference type="ARBA" id="ARBA00023015"/>
    </source>
</evidence>
<sequence length="194" mass="20868">MDEDGPKRLRADAAQNADRLLAAAVRAGLGEGRPVPMARIAADAGVGIGTLYRRFPNREALLEAMQQRAAGILIEVAQDALAEGGTGLDAIGRFLRRSFEHRDELVLPLHGAPAFDGPETVALRERLRTALAALVERGHDDGSVRSDVTAGTVVRFGAMLAQPMTAVQGWAELAEEQRRIFLLGIAARREDPSR</sequence>
<feature type="DNA-binding region" description="H-T-H motif" evidence="4">
    <location>
        <begin position="36"/>
        <end position="55"/>
    </location>
</feature>
<dbReference type="AlphaFoldDB" id="A0A3A1TYA3"/>
<name>A0A3A1TYA3_9MICO</name>
<feature type="domain" description="HTH tetR-type" evidence="5">
    <location>
        <begin position="14"/>
        <end position="73"/>
    </location>
</feature>
<comment type="caution">
    <text evidence="6">The sequence shown here is derived from an EMBL/GenBank/DDBJ whole genome shotgun (WGS) entry which is preliminary data.</text>
</comment>
<keyword evidence="1" id="KW-0805">Transcription regulation</keyword>
<evidence type="ECO:0000256" key="2">
    <source>
        <dbReference type="ARBA" id="ARBA00023125"/>
    </source>
</evidence>
<evidence type="ECO:0000313" key="6">
    <source>
        <dbReference type="EMBL" id="RIX28561.1"/>
    </source>
</evidence>